<dbReference type="PANTHER" id="PTHR13696">
    <property type="entry name" value="P-LOOP CONTAINING NUCLEOSIDE TRIPHOSPHATE HYDROLASE"/>
    <property type="match status" value="1"/>
</dbReference>
<protein>
    <submittedName>
        <fullName evidence="2">Chromosome partitioning protein</fullName>
    </submittedName>
</protein>
<dbReference type="Pfam" id="PF01656">
    <property type="entry name" value="CbiA"/>
    <property type="match status" value="1"/>
</dbReference>
<dbReference type="EMBL" id="JACCBV010000001">
    <property type="protein sequence ID" value="NYE18058.1"/>
    <property type="molecule type" value="Genomic_DNA"/>
</dbReference>
<reference evidence="2 3" key="1">
    <citation type="submission" date="2020-07" db="EMBL/GenBank/DDBJ databases">
        <title>Sequencing the genomes of 1000 actinobacteria strains.</title>
        <authorList>
            <person name="Klenk H.-P."/>
        </authorList>
    </citation>
    <scope>NUCLEOTIDE SEQUENCE [LARGE SCALE GENOMIC DNA]</scope>
    <source>
        <strain evidence="2 3">DSM 24662</strain>
    </source>
</reference>
<dbReference type="Gene3D" id="3.40.50.300">
    <property type="entry name" value="P-loop containing nucleotide triphosphate hydrolases"/>
    <property type="match status" value="1"/>
</dbReference>
<dbReference type="RefSeq" id="WP_179486499.1">
    <property type="nucleotide sequence ID" value="NZ_JACCBV010000001.1"/>
</dbReference>
<gene>
    <name evidence="2" type="ORF">BJ991_000086</name>
</gene>
<dbReference type="InterPro" id="IPR002586">
    <property type="entry name" value="CobQ/CobB/MinD/ParA_Nub-bd_dom"/>
</dbReference>
<dbReference type="AlphaFoldDB" id="A0A7Y9GK88"/>
<dbReference type="SUPFAM" id="SSF52540">
    <property type="entry name" value="P-loop containing nucleoside triphosphate hydrolases"/>
    <property type="match status" value="1"/>
</dbReference>
<sequence>MKTIAIANQKGGVGKTTVTMQLAATLSRRHRVLVVDVDPQRSTMWWAENAVERLPFDFAGSQQPGVLARLHRLDIDYDFVVVDTPGNLEAASILETVLDAADFVLVPQTPEPLAVDPTERTIQRLIEPRGLRYSVLLNRIDPRIPSQLKFWTERLDTDWGVPRFETHWRQYKIHAEAPVLGQLVTSIPDNQRNAGLIADVTRLGYEMVEQFATAGVGM</sequence>
<proteinExistence type="predicted"/>
<evidence type="ECO:0000313" key="3">
    <source>
        <dbReference type="Proteomes" id="UP000576969"/>
    </source>
</evidence>
<dbReference type="InterPro" id="IPR027417">
    <property type="entry name" value="P-loop_NTPase"/>
</dbReference>
<comment type="caution">
    <text evidence="2">The sequence shown here is derived from an EMBL/GenBank/DDBJ whole genome shotgun (WGS) entry which is preliminary data.</text>
</comment>
<accession>A0A7Y9GK88</accession>
<dbReference type="InterPro" id="IPR050678">
    <property type="entry name" value="DNA_Partitioning_ATPase"/>
</dbReference>
<dbReference type="PANTHER" id="PTHR13696:SF96">
    <property type="entry name" value="COBQ_COBB_MIND_PARA NUCLEOTIDE BINDING DOMAIN-CONTAINING PROTEIN"/>
    <property type="match status" value="1"/>
</dbReference>
<evidence type="ECO:0000313" key="2">
    <source>
        <dbReference type="EMBL" id="NYE18058.1"/>
    </source>
</evidence>
<dbReference type="CDD" id="cd02042">
    <property type="entry name" value="ParAB_family"/>
    <property type="match status" value="1"/>
</dbReference>
<evidence type="ECO:0000259" key="1">
    <source>
        <dbReference type="Pfam" id="PF01656"/>
    </source>
</evidence>
<organism evidence="2 3">
    <name type="scientific">Microbacterium immunditiarum</name>
    <dbReference type="NCBI Taxonomy" id="337480"/>
    <lineage>
        <taxon>Bacteria</taxon>
        <taxon>Bacillati</taxon>
        <taxon>Actinomycetota</taxon>
        <taxon>Actinomycetes</taxon>
        <taxon>Micrococcales</taxon>
        <taxon>Microbacteriaceae</taxon>
        <taxon>Microbacterium</taxon>
    </lineage>
</organism>
<keyword evidence="3" id="KW-1185">Reference proteome</keyword>
<name>A0A7Y9GK88_9MICO</name>
<feature type="domain" description="CobQ/CobB/MinD/ParA nucleotide binding" evidence="1">
    <location>
        <begin position="4"/>
        <end position="143"/>
    </location>
</feature>
<dbReference type="Proteomes" id="UP000576969">
    <property type="component" value="Unassembled WGS sequence"/>
</dbReference>